<gene>
    <name evidence="11" type="ORF">PYX00_005566</name>
</gene>
<keyword evidence="8" id="KW-0966">Cell projection</keyword>
<evidence type="ECO:0000256" key="7">
    <source>
        <dbReference type="ARBA" id="ARBA00023212"/>
    </source>
</evidence>
<evidence type="ECO:0000256" key="6">
    <source>
        <dbReference type="ARBA" id="ARBA00023069"/>
    </source>
</evidence>
<feature type="coiled-coil region" evidence="10">
    <location>
        <begin position="258"/>
        <end position="349"/>
    </location>
</feature>
<keyword evidence="5" id="KW-0282">Flagellum</keyword>
<dbReference type="GO" id="GO:0005737">
    <property type="term" value="C:cytoplasm"/>
    <property type="evidence" value="ECO:0007669"/>
    <property type="project" value="TreeGrafter"/>
</dbReference>
<keyword evidence="6" id="KW-0969">Cilium</keyword>
<comment type="caution">
    <text evidence="11">The sequence shown here is derived from an EMBL/GenBank/DDBJ whole genome shotgun (WGS) entry which is preliminary data.</text>
</comment>
<comment type="similarity">
    <text evidence="2">Belongs to the DRC9 family.</text>
</comment>
<evidence type="ECO:0000256" key="8">
    <source>
        <dbReference type="ARBA" id="ARBA00023273"/>
    </source>
</evidence>
<dbReference type="InterPro" id="IPR000048">
    <property type="entry name" value="IQ_motif_EF-hand-BS"/>
</dbReference>
<proteinExistence type="inferred from homology"/>
<comment type="subcellular location">
    <subcellularLocation>
        <location evidence="1">Cytoplasm</location>
        <location evidence="1">Cytoskeleton</location>
        <location evidence="1">Flagellum axoneme</location>
    </subcellularLocation>
</comment>
<evidence type="ECO:0000256" key="4">
    <source>
        <dbReference type="ARBA" id="ARBA00022490"/>
    </source>
</evidence>
<dbReference type="EMBL" id="JARGDH010000003">
    <property type="protein sequence ID" value="KAL0272694.1"/>
    <property type="molecule type" value="Genomic_DNA"/>
</dbReference>
<evidence type="ECO:0000256" key="10">
    <source>
        <dbReference type="SAM" id="Coils"/>
    </source>
</evidence>
<name>A0AAW2HS34_9NEOP</name>
<dbReference type="Pfam" id="PF00612">
    <property type="entry name" value="IQ"/>
    <property type="match status" value="1"/>
</dbReference>
<evidence type="ECO:0000256" key="2">
    <source>
        <dbReference type="ARBA" id="ARBA00008222"/>
    </source>
</evidence>
<dbReference type="GO" id="GO:0031514">
    <property type="term" value="C:motile cilium"/>
    <property type="evidence" value="ECO:0007669"/>
    <property type="project" value="TreeGrafter"/>
</dbReference>
<accession>A0AAW2HS34</accession>
<dbReference type="PROSITE" id="PS50096">
    <property type="entry name" value="IQ"/>
    <property type="match status" value="1"/>
</dbReference>
<evidence type="ECO:0000256" key="9">
    <source>
        <dbReference type="ARBA" id="ARBA00032183"/>
    </source>
</evidence>
<dbReference type="PANTHER" id="PTHR14871">
    <property type="entry name" value="DYNEIN REGULATORY COMPLEX PROTEIN 9"/>
    <property type="match status" value="1"/>
</dbReference>
<sequence>MTQRRDTKVPSEPKLLGPYDSDEIDVDNEVREQSFHDQLYGEDYGEYNKYYIGIGSWGTAKSVQEDLSDSNFRSLNFLESGATISVLEDLLQELLILKYTIGAPVVSSWDFEYKNLQKRFSGAEAPTRIFPEVDSTPDLTSSLKLQRDRQLLQFVITDTLSSLLGDGTFEAMYRAGKALKQKSMDEQGLLEEVKKNTEYIRELMKKSDEKTRLNDLEERQRDSLLYKLQDDIDDVKLRCRIEEQFVDKWEITRGKQNVMRLRDEEDSYRNQIEDLTTKMVLEKRVNDEMQLYIKSNQMELEEQLEEWMTRYDTEMERRENKILQLKYMRDQTEEEVKRLQSLFDARQNEMKEWIKFRNIWRRRTMASLLIQSWWRGLMVRKKLGPYKVKKKKPGKAAKKA</sequence>
<organism evidence="11">
    <name type="scientific">Menopon gallinae</name>
    <name type="common">poultry shaft louse</name>
    <dbReference type="NCBI Taxonomy" id="328185"/>
    <lineage>
        <taxon>Eukaryota</taxon>
        <taxon>Metazoa</taxon>
        <taxon>Ecdysozoa</taxon>
        <taxon>Arthropoda</taxon>
        <taxon>Hexapoda</taxon>
        <taxon>Insecta</taxon>
        <taxon>Pterygota</taxon>
        <taxon>Neoptera</taxon>
        <taxon>Paraneoptera</taxon>
        <taxon>Psocodea</taxon>
        <taxon>Troctomorpha</taxon>
        <taxon>Phthiraptera</taxon>
        <taxon>Amblycera</taxon>
        <taxon>Menoponidae</taxon>
        <taxon>Menopon</taxon>
    </lineage>
</organism>
<protein>
    <recommendedName>
        <fullName evidence="3">Dynein regulatory complex protein 9</fullName>
    </recommendedName>
    <alternativeName>
        <fullName evidence="9">IQ domain-containing protein G</fullName>
    </alternativeName>
</protein>
<keyword evidence="7" id="KW-0206">Cytoskeleton</keyword>
<dbReference type="SMART" id="SM00015">
    <property type="entry name" value="IQ"/>
    <property type="match status" value="1"/>
</dbReference>
<dbReference type="InterPro" id="IPR042618">
    <property type="entry name" value="IQCG"/>
</dbReference>
<dbReference type="PANTHER" id="PTHR14871:SF1">
    <property type="entry name" value="DYNEIN REGULATORY COMPLEX PROTEIN 9"/>
    <property type="match status" value="1"/>
</dbReference>
<evidence type="ECO:0000256" key="1">
    <source>
        <dbReference type="ARBA" id="ARBA00004611"/>
    </source>
</evidence>
<keyword evidence="10" id="KW-0175">Coiled coil</keyword>
<evidence type="ECO:0000256" key="3">
    <source>
        <dbReference type="ARBA" id="ARBA00013738"/>
    </source>
</evidence>
<evidence type="ECO:0000313" key="11">
    <source>
        <dbReference type="EMBL" id="KAL0272694.1"/>
    </source>
</evidence>
<evidence type="ECO:0000256" key="5">
    <source>
        <dbReference type="ARBA" id="ARBA00022846"/>
    </source>
</evidence>
<reference evidence="11" key="1">
    <citation type="journal article" date="2024" name="Gigascience">
        <title>Chromosome-level genome of the poultry shaft louse Menopon gallinae provides insight into the host-switching and adaptive evolution of parasitic lice.</title>
        <authorList>
            <person name="Xu Y."/>
            <person name="Ma L."/>
            <person name="Liu S."/>
            <person name="Liang Y."/>
            <person name="Liu Q."/>
            <person name="He Z."/>
            <person name="Tian L."/>
            <person name="Duan Y."/>
            <person name="Cai W."/>
            <person name="Li H."/>
            <person name="Song F."/>
        </authorList>
    </citation>
    <scope>NUCLEOTIDE SEQUENCE</scope>
    <source>
        <strain evidence="11">Cailab_2023a</strain>
    </source>
</reference>
<dbReference type="AlphaFoldDB" id="A0AAW2HS34"/>
<keyword evidence="4" id="KW-0963">Cytoplasm</keyword>
<dbReference type="CDD" id="cd23766">
    <property type="entry name" value="IQCG"/>
    <property type="match status" value="1"/>
</dbReference>
<dbReference type="GO" id="GO:0044782">
    <property type="term" value="P:cilium organization"/>
    <property type="evidence" value="ECO:0007669"/>
    <property type="project" value="TreeGrafter"/>
</dbReference>